<proteinExistence type="predicted"/>
<dbReference type="EMBL" id="QKYT01000076">
    <property type="protein sequence ID" value="RIA94636.1"/>
    <property type="molecule type" value="Genomic_DNA"/>
</dbReference>
<dbReference type="PROSITE" id="PS51294">
    <property type="entry name" value="HTH_MYB"/>
    <property type="match status" value="2"/>
</dbReference>
<comment type="caution">
    <text evidence="8">The sequence shown here is derived from an EMBL/GenBank/DDBJ whole genome shotgun (WGS) entry which is preliminary data.</text>
</comment>
<accession>A0A397TCF1</accession>
<organism evidence="8 9">
    <name type="scientific">Glomus cerebriforme</name>
    <dbReference type="NCBI Taxonomy" id="658196"/>
    <lineage>
        <taxon>Eukaryota</taxon>
        <taxon>Fungi</taxon>
        <taxon>Fungi incertae sedis</taxon>
        <taxon>Mucoromycota</taxon>
        <taxon>Glomeromycotina</taxon>
        <taxon>Glomeromycetes</taxon>
        <taxon>Glomerales</taxon>
        <taxon>Glomeraceae</taxon>
        <taxon>Glomus</taxon>
    </lineage>
</organism>
<feature type="domain" description="HTH myb-type" evidence="7">
    <location>
        <begin position="97"/>
        <end position="134"/>
    </location>
</feature>
<dbReference type="InterPro" id="IPR051651">
    <property type="entry name" value="DMTF1_DNA-bind_reg"/>
</dbReference>
<dbReference type="GO" id="GO:0003700">
    <property type="term" value="F:DNA-binding transcription factor activity"/>
    <property type="evidence" value="ECO:0007669"/>
    <property type="project" value="TreeGrafter"/>
</dbReference>
<evidence type="ECO:0000256" key="1">
    <source>
        <dbReference type="ARBA" id="ARBA00004123"/>
    </source>
</evidence>
<evidence type="ECO:0008006" key="10">
    <source>
        <dbReference type="Google" id="ProtNLM"/>
    </source>
</evidence>
<comment type="subcellular location">
    <subcellularLocation>
        <location evidence="1">Nucleus</location>
    </subcellularLocation>
</comment>
<evidence type="ECO:0000259" key="5">
    <source>
        <dbReference type="PROSITE" id="PS50090"/>
    </source>
</evidence>
<dbReference type="PROSITE" id="PS50090">
    <property type="entry name" value="MYB_LIKE"/>
    <property type="match status" value="2"/>
</dbReference>
<evidence type="ECO:0000313" key="9">
    <source>
        <dbReference type="Proteomes" id="UP000265703"/>
    </source>
</evidence>
<keyword evidence="2" id="KW-0238">DNA-binding</keyword>
<gene>
    <name evidence="8" type="ORF">C1645_759531</name>
</gene>
<reference evidence="8 9" key="1">
    <citation type="submission" date="2018-06" db="EMBL/GenBank/DDBJ databases">
        <title>Comparative genomics reveals the genomic features of Rhizophagus irregularis, R. cerebriforme, R. diaphanum and Gigaspora rosea, and their symbiotic lifestyle signature.</title>
        <authorList>
            <person name="Morin E."/>
            <person name="San Clemente H."/>
            <person name="Chen E.C.H."/>
            <person name="De La Providencia I."/>
            <person name="Hainaut M."/>
            <person name="Kuo A."/>
            <person name="Kohler A."/>
            <person name="Murat C."/>
            <person name="Tang N."/>
            <person name="Roy S."/>
            <person name="Loubradou J."/>
            <person name="Henrissat B."/>
            <person name="Grigoriev I.V."/>
            <person name="Corradi N."/>
            <person name="Roux C."/>
            <person name="Martin F.M."/>
        </authorList>
    </citation>
    <scope>NUCLEOTIDE SEQUENCE [LARGE SCALE GENOMIC DNA]</scope>
    <source>
        <strain evidence="8 9">DAOM 227022</strain>
    </source>
</reference>
<dbReference type="Proteomes" id="UP000265703">
    <property type="component" value="Unassembled WGS sequence"/>
</dbReference>
<feature type="domain" description="Myb-like" evidence="5">
    <location>
        <begin position="97"/>
        <end position="146"/>
    </location>
</feature>
<name>A0A397TCF1_9GLOM</name>
<feature type="domain" description="HTH myb-type" evidence="7">
    <location>
        <begin position="25"/>
        <end position="76"/>
    </location>
</feature>
<dbReference type="InterPro" id="IPR017884">
    <property type="entry name" value="SANT_dom"/>
</dbReference>
<feature type="domain" description="Myb-like" evidence="5">
    <location>
        <begin position="23"/>
        <end position="72"/>
    </location>
</feature>
<dbReference type="CDD" id="cd00167">
    <property type="entry name" value="SANT"/>
    <property type="match status" value="1"/>
</dbReference>
<keyword evidence="3" id="KW-0539">Nucleus</keyword>
<dbReference type="OrthoDB" id="2143914at2759"/>
<dbReference type="PANTHER" id="PTHR46380:SF2">
    <property type="entry name" value="CYCLIN-D-BINDING MYB-LIKE TRANSCRIPTION FACTOR 1"/>
    <property type="match status" value="1"/>
</dbReference>
<dbReference type="InterPro" id="IPR001005">
    <property type="entry name" value="SANT/Myb"/>
</dbReference>
<sequence length="202" mass="23763">MTEDQSKLLQHSVSKHGNRTPRVSKKQKSSWTKEEDKLLIDLVKKHGTNWKKISSLLGRHDNNVLKRYYKITREEHEKDSGSQVHDVTLPKYDDGNNAIKKASKWTKEDQNKLLKLVDTHGKDWIKIGEIMNRSKSSICKQYIIITEDKKDNDDQQNSIKTQNLDKNTLRTWTYLVRYKVNSNLLQQCQRSWRSCAPIEKIK</sequence>
<dbReference type="Gene3D" id="1.10.10.60">
    <property type="entry name" value="Homeodomain-like"/>
    <property type="match status" value="2"/>
</dbReference>
<feature type="domain" description="SANT" evidence="6">
    <location>
        <begin position="26"/>
        <end position="76"/>
    </location>
</feature>
<dbReference type="PANTHER" id="PTHR46380">
    <property type="entry name" value="CYCLIN-D-BINDING MYB-LIKE TRANSCRIPTION FACTOR 1"/>
    <property type="match status" value="1"/>
</dbReference>
<evidence type="ECO:0000313" key="8">
    <source>
        <dbReference type="EMBL" id="RIA94636.1"/>
    </source>
</evidence>
<evidence type="ECO:0000256" key="2">
    <source>
        <dbReference type="ARBA" id="ARBA00023125"/>
    </source>
</evidence>
<dbReference type="SUPFAM" id="SSF46689">
    <property type="entry name" value="Homeodomain-like"/>
    <property type="match status" value="1"/>
</dbReference>
<evidence type="ECO:0000259" key="6">
    <source>
        <dbReference type="PROSITE" id="PS51293"/>
    </source>
</evidence>
<dbReference type="PROSITE" id="PS51293">
    <property type="entry name" value="SANT"/>
    <property type="match status" value="1"/>
</dbReference>
<dbReference type="GO" id="GO:0005634">
    <property type="term" value="C:nucleus"/>
    <property type="evidence" value="ECO:0007669"/>
    <property type="project" value="UniProtKB-SubCell"/>
</dbReference>
<evidence type="ECO:0000259" key="7">
    <source>
        <dbReference type="PROSITE" id="PS51294"/>
    </source>
</evidence>
<dbReference type="SMART" id="SM00717">
    <property type="entry name" value="SANT"/>
    <property type="match status" value="2"/>
</dbReference>
<keyword evidence="9" id="KW-1185">Reference proteome</keyword>
<evidence type="ECO:0000256" key="3">
    <source>
        <dbReference type="ARBA" id="ARBA00023242"/>
    </source>
</evidence>
<evidence type="ECO:0000256" key="4">
    <source>
        <dbReference type="SAM" id="MobiDB-lite"/>
    </source>
</evidence>
<feature type="compositionally biased region" description="Basic residues" evidence="4">
    <location>
        <begin position="13"/>
        <end position="28"/>
    </location>
</feature>
<dbReference type="AlphaFoldDB" id="A0A397TCF1"/>
<dbReference type="GO" id="GO:0000976">
    <property type="term" value="F:transcription cis-regulatory region binding"/>
    <property type="evidence" value="ECO:0007669"/>
    <property type="project" value="TreeGrafter"/>
</dbReference>
<dbReference type="InterPro" id="IPR017930">
    <property type="entry name" value="Myb_dom"/>
</dbReference>
<protein>
    <recommendedName>
        <fullName evidence="10">Homeodomain-like protein</fullName>
    </recommendedName>
</protein>
<dbReference type="InterPro" id="IPR009057">
    <property type="entry name" value="Homeodomain-like_sf"/>
</dbReference>
<feature type="region of interest" description="Disordered" evidence="4">
    <location>
        <begin position="1"/>
        <end position="33"/>
    </location>
</feature>
<dbReference type="Pfam" id="PF00249">
    <property type="entry name" value="Myb_DNA-binding"/>
    <property type="match status" value="2"/>
</dbReference>